<evidence type="ECO:0000256" key="1">
    <source>
        <dbReference type="SAM" id="SignalP"/>
    </source>
</evidence>
<evidence type="ECO:0000313" key="2">
    <source>
        <dbReference type="EMBL" id="SFK30403.1"/>
    </source>
</evidence>
<feature type="signal peptide" evidence="1">
    <location>
        <begin position="1"/>
        <end position="23"/>
    </location>
</feature>
<feature type="chain" id="PRO_5011589682" evidence="1">
    <location>
        <begin position="24"/>
        <end position="270"/>
    </location>
</feature>
<dbReference type="EMBL" id="FORT01000011">
    <property type="protein sequence ID" value="SFK30403.1"/>
    <property type="molecule type" value="Genomic_DNA"/>
</dbReference>
<proteinExistence type="predicted"/>
<accession>A0A1I3YF83</accession>
<reference evidence="3" key="1">
    <citation type="submission" date="2016-10" db="EMBL/GenBank/DDBJ databases">
        <authorList>
            <person name="Varghese N."/>
            <person name="Submissions S."/>
        </authorList>
    </citation>
    <scope>NUCLEOTIDE SEQUENCE [LARGE SCALE GENOMIC DNA]</scope>
    <source>
        <strain evidence="3">OK042</strain>
    </source>
</reference>
<dbReference type="AlphaFoldDB" id="A0A1I3YF83"/>
<organism evidence="2 3">
    <name type="scientific">Brevibacillus centrosporus</name>
    <dbReference type="NCBI Taxonomy" id="54910"/>
    <lineage>
        <taxon>Bacteria</taxon>
        <taxon>Bacillati</taxon>
        <taxon>Bacillota</taxon>
        <taxon>Bacilli</taxon>
        <taxon>Bacillales</taxon>
        <taxon>Paenibacillaceae</taxon>
        <taxon>Brevibacillus</taxon>
    </lineage>
</organism>
<dbReference type="GeneID" id="301133597"/>
<evidence type="ECO:0000313" key="3">
    <source>
        <dbReference type="Proteomes" id="UP000198915"/>
    </source>
</evidence>
<dbReference type="RefSeq" id="WP_092271721.1">
    <property type="nucleotide sequence ID" value="NZ_BJOE01000097.1"/>
</dbReference>
<keyword evidence="3" id="KW-1185">Reference proteome</keyword>
<gene>
    <name evidence="2" type="ORF">SAMN05518846_111102</name>
</gene>
<dbReference type="Proteomes" id="UP000198915">
    <property type="component" value="Unassembled WGS sequence"/>
</dbReference>
<name>A0A1I3YF83_9BACL</name>
<sequence length="270" mass="29938">MLKKLVPFFLSVIISLTGASAFAESPNFGENGVAVKENPPAIEDIVPEGYDYVQLTDEEIQKNAKTKKTYDELKKLENQKTKVEKIEIFRIFPKDGSKQTSPLYDSAAEFSTAATCDYGSGYDHTAHVTTSSQYDNYAVRQYLDAFMNVYNAPPGNVGSLYKSTSLTTWWTRSSTAYTVKNARIILDIFGTNYCGNSVNINTGAPSNPWTPTWKDNSTSNSWTWATSTVSVEPVYINSPSYIQQVVLSDIYKNGSKVKTDQKTTIDPSGI</sequence>
<keyword evidence="1" id="KW-0732">Signal</keyword>
<protein>
    <submittedName>
        <fullName evidence="2">Uncharacterized protein</fullName>
    </submittedName>
</protein>